<keyword evidence="1" id="KW-0233">DNA recombination</keyword>
<keyword evidence="4" id="KW-1185">Reference proteome</keyword>
<sequence length="88" mass="9755">MRAAWRKIRAEAGFGWVTPHTFRRTVATLIEPDEGMKISSEHLGHGHENVTARHYVPKTHESPDVRSVLDNSVGAVVNTASKRPQAEA</sequence>
<organism evidence="3 4">
    <name type="scientific">Luteimicrobium album</name>
    <dbReference type="NCBI Taxonomy" id="1054550"/>
    <lineage>
        <taxon>Bacteria</taxon>
        <taxon>Bacillati</taxon>
        <taxon>Actinomycetota</taxon>
        <taxon>Actinomycetes</taxon>
        <taxon>Micrococcales</taxon>
        <taxon>Luteimicrobium</taxon>
    </lineage>
</organism>
<comment type="caution">
    <text evidence="3">The sequence shown here is derived from an EMBL/GenBank/DDBJ whole genome shotgun (WGS) entry which is preliminary data.</text>
</comment>
<dbReference type="Gene3D" id="1.10.443.10">
    <property type="entry name" value="Intergrase catalytic core"/>
    <property type="match status" value="1"/>
</dbReference>
<dbReference type="InterPro" id="IPR011010">
    <property type="entry name" value="DNA_brk_join_enz"/>
</dbReference>
<dbReference type="EMBL" id="BSUK01000001">
    <property type="protein sequence ID" value="GMA24745.1"/>
    <property type="molecule type" value="Genomic_DNA"/>
</dbReference>
<reference evidence="4" key="1">
    <citation type="journal article" date="2019" name="Int. J. Syst. Evol. Microbiol.">
        <title>The Global Catalogue of Microorganisms (GCM) 10K type strain sequencing project: providing services to taxonomists for standard genome sequencing and annotation.</title>
        <authorList>
            <consortium name="The Broad Institute Genomics Platform"/>
            <consortium name="The Broad Institute Genome Sequencing Center for Infectious Disease"/>
            <person name="Wu L."/>
            <person name="Ma J."/>
        </authorList>
    </citation>
    <scope>NUCLEOTIDE SEQUENCE [LARGE SCALE GENOMIC DNA]</scope>
    <source>
        <strain evidence="4">NBRC 106348</strain>
    </source>
</reference>
<evidence type="ECO:0000313" key="3">
    <source>
        <dbReference type="EMBL" id="GMA24745.1"/>
    </source>
</evidence>
<feature type="region of interest" description="Disordered" evidence="2">
    <location>
        <begin position="54"/>
        <end position="88"/>
    </location>
</feature>
<gene>
    <name evidence="3" type="ORF">GCM10025864_25040</name>
</gene>
<protein>
    <recommendedName>
        <fullName evidence="5">Tyr recombinase domain-containing protein</fullName>
    </recommendedName>
</protein>
<name>A0ABQ6I1W6_9MICO</name>
<evidence type="ECO:0008006" key="5">
    <source>
        <dbReference type="Google" id="ProtNLM"/>
    </source>
</evidence>
<evidence type="ECO:0000256" key="1">
    <source>
        <dbReference type="ARBA" id="ARBA00023172"/>
    </source>
</evidence>
<dbReference type="Proteomes" id="UP001157091">
    <property type="component" value="Unassembled WGS sequence"/>
</dbReference>
<evidence type="ECO:0000256" key="2">
    <source>
        <dbReference type="SAM" id="MobiDB-lite"/>
    </source>
</evidence>
<dbReference type="SUPFAM" id="SSF56349">
    <property type="entry name" value="DNA breaking-rejoining enzymes"/>
    <property type="match status" value="1"/>
</dbReference>
<evidence type="ECO:0000313" key="4">
    <source>
        <dbReference type="Proteomes" id="UP001157091"/>
    </source>
</evidence>
<accession>A0ABQ6I1W6</accession>
<dbReference type="InterPro" id="IPR013762">
    <property type="entry name" value="Integrase-like_cat_sf"/>
</dbReference>
<proteinExistence type="predicted"/>